<evidence type="ECO:0008006" key="4">
    <source>
        <dbReference type="Google" id="ProtNLM"/>
    </source>
</evidence>
<protein>
    <recommendedName>
        <fullName evidence="4">Transcription factor CBF/NF-Y/archaeal histone domain-containing protein</fullName>
    </recommendedName>
</protein>
<name>A0AAD1XWB2_EUPCR</name>
<dbReference type="SUPFAM" id="SSF47113">
    <property type="entry name" value="Histone-fold"/>
    <property type="match status" value="1"/>
</dbReference>
<accession>A0AAD1XWB2</accession>
<evidence type="ECO:0000313" key="2">
    <source>
        <dbReference type="EMBL" id="CAI2380250.1"/>
    </source>
</evidence>
<feature type="region of interest" description="Disordered" evidence="1">
    <location>
        <begin position="158"/>
        <end position="216"/>
    </location>
</feature>
<proteinExistence type="predicted"/>
<keyword evidence="3" id="KW-1185">Reference proteome</keyword>
<feature type="region of interest" description="Disordered" evidence="1">
    <location>
        <begin position="103"/>
        <end position="144"/>
    </location>
</feature>
<dbReference type="AlphaFoldDB" id="A0AAD1XWB2"/>
<dbReference type="GO" id="GO:0046982">
    <property type="term" value="F:protein heterodimerization activity"/>
    <property type="evidence" value="ECO:0007669"/>
    <property type="project" value="InterPro"/>
</dbReference>
<dbReference type="EMBL" id="CAMPGE010022192">
    <property type="protein sequence ID" value="CAI2380250.1"/>
    <property type="molecule type" value="Genomic_DNA"/>
</dbReference>
<dbReference type="InterPro" id="IPR009072">
    <property type="entry name" value="Histone-fold"/>
</dbReference>
<sequence length="216" mass="25133">MEDIFNRTFLSKMKNMIQDDMKIGKVTASVPLIMTQLLDIFVEDLCEKCFEEAKRENEEDDKIRINCETLKKVLEDNEKFKPMRSAFMETYEEIKKEALLKGNVDSEDEDEKKRNKDRKKKSPKKKPKIKKNKKSKAIEGEVRADVFDNPTTEIAEELIGKPIKNTLEKLTEEPTDVPAKELGDKITVDRTEEQSEEPRKDPNNDYLLDLDEGTNE</sequence>
<feature type="compositionally biased region" description="Basic residues" evidence="1">
    <location>
        <begin position="115"/>
        <end position="135"/>
    </location>
</feature>
<gene>
    <name evidence="2" type="ORF">ECRASSUSDP1_LOCUS21682</name>
</gene>
<evidence type="ECO:0000313" key="3">
    <source>
        <dbReference type="Proteomes" id="UP001295684"/>
    </source>
</evidence>
<dbReference type="Gene3D" id="1.10.20.10">
    <property type="entry name" value="Histone, subunit A"/>
    <property type="match status" value="1"/>
</dbReference>
<dbReference type="Proteomes" id="UP001295684">
    <property type="component" value="Unassembled WGS sequence"/>
</dbReference>
<organism evidence="2 3">
    <name type="scientific">Euplotes crassus</name>
    <dbReference type="NCBI Taxonomy" id="5936"/>
    <lineage>
        <taxon>Eukaryota</taxon>
        <taxon>Sar</taxon>
        <taxon>Alveolata</taxon>
        <taxon>Ciliophora</taxon>
        <taxon>Intramacronucleata</taxon>
        <taxon>Spirotrichea</taxon>
        <taxon>Hypotrichia</taxon>
        <taxon>Euplotida</taxon>
        <taxon>Euplotidae</taxon>
        <taxon>Moneuplotes</taxon>
    </lineage>
</organism>
<comment type="caution">
    <text evidence="2">The sequence shown here is derived from an EMBL/GenBank/DDBJ whole genome shotgun (WGS) entry which is preliminary data.</text>
</comment>
<reference evidence="2" key="1">
    <citation type="submission" date="2023-07" db="EMBL/GenBank/DDBJ databases">
        <authorList>
            <consortium name="AG Swart"/>
            <person name="Singh M."/>
            <person name="Singh A."/>
            <person name="Seah K."/>
            <person name="Emmerich C."/>
        </authorList>
    </citation>
    <scope>NUCLEOTIDE SEQUENCE</scope>
    <source>
        <strain evidence="2">DP1</strain>
    </source>
</reference>
<evidence type="ECO:0000256" key="1">
    <source>
        <dbReference type="SAM" id="MobiDB-lite"/>
    </source>
</evidence>
<feature type="compositionally biased region" description="Basic and acidic residues" evidence="1">
    <location>
        <begin position="166"/>
        <end position="203"/>
    </location>
</feature>